<evidence type="ECO:0000313" key="1">
    <source>
        <dbReference type="EMBL" id="AWQ64119.1"/>
    </source>
</evidence>
<reference evidence="1" key="1">
    <citation type="journal article" date="2018" name="Genome Biol. Evol.">
        <title>Recurrent loss, horizontal transfer, and the obscure origins of mitochondrial introns in diatoms (Bacillariophyta).</title>
        <authorList>
            <person name="Guillory W.X."/>
            <person name="Onyshchenko A."/>
            <person name="Ruck E.C."/>
            <person name="Parks M."/>
            <person name="Nakov T."/>
            <person name="Wickett N.J."/>
            <person name="Alverson A.J."/>
        </authorList>
    </citation>
    <scope>NUCLEOTIDE SEQUENCE</scope>
    <source>
        <strain evidence="1">ECT3802</strain>
    </source>
</reference>
<gene>
    <name evidence="1" type="primary">orf160</name>
</gene>
<geneLocation type="mitochondrion" evidence="1"/>
<dbReference type="AlphaFoldDB" id="A0A2U9GI24"/>
<name>A0A2U9GI24_9STRA</name>
<keyword evidence="1" id="KW-0496">Mitochondrion</keyword>
<accession>A0A2U9GI24</accession>
<sequence>MFFWKLSIDIIPNHKAKNFYNFFDPTWNNINVQWLEQQPKAAETLHYLRTPYSLLDSVTVRIELLLKVMNDLKYSVIDFLRLHHHKMVKLPVSERQKMLKVIKKLDQLLFKFEKILENERVQITANKKLYTEFLQYYQYSDGVNYARDYRYLDLISDPTG</sequence>
<protein>
    <submittedName>
        <fullName evidence="1">Uncharacterized protein</fullName>
    </submittedName>
</protein>
<dbReference type="GeneID" id="36957419"/>
<organism evidence="1">
    <name type="scientific">Toxarium undulatum</name>
    <dbReference type="NCBI Taxonomy" id="210620"/>
    <lineage>
        <taxon>Eukaryota</taxon>
        <taxon>Sar</taxon>
        <taxon>Stramenopiles</taxon>
        <taxon>Ochrophyta</taxon>
        <taxon>Bacillariophyta</taxon>
        <taxon>Mediophyceae</taxon>
        <taxon>Toxariales</taxon>
        <taxon>Toxariaceae</taxon>
        <taxon>Toxarium</taxon>
    </lineage>
</organism>
<proteinExistence type="predicted"/>
<dbReference type="EMBL" id="MG271847">
    <property type="protein sequence ID" value="AWQ64119.1"/>
    <property type="molecule type" value="Genomic_DNA"/>
</dbReference>
<dbReference type="RefSeq" id="YP_009495472.1">
    <property type="nucleotide sequence ID" value="NC_037988.1"/>
</dbReference>